<evidence type="ECO:0000256" key="3">
    <source>
        <dbReference type="ARBA" id="ARBA00023163"/>
    </source>
</evidence>
<feature type="domain" description="HTH araC/xylS-type" evidence="5">
    <location>
        <begin position="292"/>
        <end position="396"/>
    </location>
</feature>
<evidence type="ECO:0000256" key="2">
    <source>
        <dbReference type="ARBA" id="ARBA00023125"/>
    </source>
</evidence>
<dbReference type="RefSeq" id="WP_141615514.1">
    <property type="nucleotide sequence ID" value="NZ_CP041253.1"/>
</dbReference>
<feature type="transmembrane region" description="Helical" evidence="4">
    <location>
        <begin position="191"/>
        <end position="210"/>
    </location>
</feature>
<dbReference type="Pfam" id="PF12833">
    <property type="entry name" value="HTH_18"/>
    <property type="match status" value="1"/>
</dbReference>
<dbReference type="Gene3D" id="1.10.10.60">
    <property type="entry name" value="Homeodomain-like"/>
    <property type="match status" value="2"/>
</dbReference>
<feature type="transmembrane region" description="Helical" evidence="4">
    <location>
        <begin position="156"/>
        <end position="179"/>
    </location>
</feature>
<accession>A0A514CKG4</accession>
<keyword evidence="4" id="KW-1133">Transmembrane helix</keyword>
<dbReference type="SUPFAM" id="SSF46689">
    <property type="entry name" value="Homeodomain-like"/>
    <property type="match status" value="1"/>
</dbReference>
<gene>
    <name evidence="6" type="ORF">FKX85_15045</name>
</gene>
<evidence type="ECO:0000256" key="4">
    <source>
        <dbReference type="SAM" id="Phobius"/>
    </source>
</evidence>
<keyword evidence="1" id="KW-0805">Transcription regulation</keyword>
<dbReference type="InterPro" id="IPR018060">
    <property type="entry name" value="HTH_AraC"/>
</dbReference>
<dbReference type="GO" id="GO:0043565">
    <property type="term" value="F:sequence-specific DNA binding"/>
    <property type="evidence" value="ECO:0007669"/>
    <property type="project" value="InterPro"/>
</dbReference>
<dbReference type="PANTHER" id="PTHR43280">
    <property type="entry name" value="ARAC-FAMILY TRANSCRIPTIONAL REGULATOR"/>
    <property type="match status" value="1"/>
</dbReference>
<feature type="transmembrane region" description="Helical" evidence="4">
    <location>
        <begin position="68"/>
        <end position="89"/>
    </location>
</feature>
<protein>
    <submittedName>
        <fullName evidence="6">Helix-turn-helix transcriptional regulator</fullName>
    </submittedName>
</protein>
<feature type="transmembrane region" description="Helical" evidence="4">
    <location>
        <begin position="222"/>
        <end position="243"/>
    </location>
</feature>
<keyword evidence="3" id="KW-0804">Transcription</keyword>
<keyword evidence="2" id="KW-0238">DNA-binding</keyword>
<dbReference type="KEGG" id="echi:FKX85_15045"/>
<dbReference type="EMBL" id="CP041253">
    <property type="protein sequence ID" value="QDH80280.1"/>
    <property type="molecule type" value="Genomic_DNA"/>
</dbReference>
<keyword evidence="4" id="KW-0472">Membrane</keyword>
<dbReference type="GO" id="GO:0003700">
    <property type="term" value="F:DNA-binding transcription factor activity"/>
    <property type="evidence" value="ECO:0007669"/>
    <property type="project" value="InterPro"/>
</dbReference>
<keyword evidence="7" id="KW-1185">Reference proteome</keyword>
<proteinExistence type="predicted"/>
<sequence>MKFDFAPILLTHLLAITVGVITIIILWAFPNKKNKSRKLLSWSFFILTSSLVYATLIQSEFILKIPFAYSVGSVICFLFMPLAYLYVRGVLNKDYPKIKDALHFTPFFLYLTNNIPYLILPYDKQLALLQEQILQGGAGELSAFTLISIPNELNVFIYHIIFGVYWLLQVWVIISFIKHGDADVKEENSHAVNWLFFFCSIQFLLFYPYFVNSYNPFQMSAYANFSEIGGALCVIFSAGYLFCKPEILYGFSEVLSPIKEASVQTLKSHKTEKTSSYSSKFLSEARIIELNSKLSEHIQNNTPYLNQGYNLKDLSDDLNVPLYIISSFINKEKGLNFNDFLNKYRIEYCKEKIRNGEWKNITLEALGYDCGFSNRNSFTSAFKKWVGKTPSEFIKEYK</sequence>
<feature type="transmembrane region" description="Helical" evidence="4">
    <location>
        <begin position="101"/>
        <end position="120"/>
    </location>
</feature>
<dbReference type="SMART" id="SM00342">
    <property type="entry name" value="HTH_ARAC"/>
    <property type="match status" value="1"/>
</dbReference>
<evidence type="ECO:0000313" key="6">
    <source>
        <dbReference type="EMBL" id="QDH80280.1"/>
    </source>
</evidence>
<organism evidence="6 7">
    <name type="scientific">Echinicola soli</name>
    <dbReference type="NCBI Taxonomy" id="2591634"/>
    <lineage>
        <taxon>Bacteria</taxon>
        <taxon>Pseudomonadati</taxon>
        <taxon>Bacteroidota</taxon>
        <taxon>Cytophagia</taxon>
        <taxon>Cytophagales</taxon>
        <taxon>Cyclobacteriaceae</taxon>
        <taxon>Echinicola</taxon>
    </lineage>
</organism>
<evidence type="ECO:0000259" key="5">
    <source>
        <dbReference type="PROSITE" id="PS01124"/>
    </source>
</evidence>
<dbReference type="Proteomes" id="UP000316614">
    <property type="component" value="Chromosome"/>
</dbReference>
<dbReference type="AlphaFoldDB" id="A0A514CKG4"/>
<evidence type="ECO:0000256" key="1">
    <source>
        <dbReference type="ARBA" id="ARBA00023015"/>
    </source>
</evidence>
<feature type="transmembrane region" description="Helical" evidence="4">
    <location>
        <begin position="6"/>
        <end position="27"/>
    </location>
</feature>
<evidence type="ECO:0000313" key="7">
    <source>
        <dbReference type="Proteomes" id="UP000316614"/>
    </source>
</evidence>
<dbReference type="InterPro" id="IPR009057">
    <property type="entry name" value="Homeodomain-like_sf"/>
</dbReference>
<dbReference type="PROSITE" id="PS01124">
    <property type="entry name" value="HTH_ARAC_FAMILY_2"/>
    <property type="match status" value="1"/>
</dbReference>
<dbReference type="OrthoDB" id="9779074at2"/>
<name>A0A514CKG4_9BACT</name>
<feature type="transmembrane region" description="Helical" evidence="4">
    <location>
        <begin position="39"/>
        <end position="56"/>
    </location>
</feature>
<reference evidence="6 7" key="1">
    <citation type="submission" date="2019-06" db="EMBL/GenBank/DDBJ databases">
        <title>Echinicola alkalisoli sp. nov. isolated from saline soil.</title>
        <authorList>
            <person name="Sun J.-Q."/>
            <person name="Xu L."/>
        </authorList>
    </citation>
    <scope>NUCLEOTIDE SEQUENCE [LARGE SCALE GENOMIC DNA]</scope>
    <source>
        <strain evidence="6 7">LN3S3</strain>
    </source>
</reference>
<dbReference type="PANTHER" id="PTHR43280:SF29">
    <property type="entry name" value="ARAC-FAMILY TRANSCRIPTIONAL REGULATOR"/>
    <property type="match status" value="1"/>
</dbReference>
<keyword evidence="4" id="KW-0812">Transmembrane</keyword>